<feature type="compositionally biased region" description="Low complexity" evidence="1">
    <location>
        <begin position="111"/>
        <end position="120"/>
    </location>
</feature>
<evidence type="ECO:0000256" key="1">
    <source>
        <dbReference type="SAM" id="MobiDB-lite"/>
    </source>
</evidence>
<organism evidence="2">
    <name type="scientific">marine sediment metagenome</name>
    <dbReference type="NCBI Taxonomy" id="412755"/>
    <lineage>
        <taxon>unclassified sequences</taxon>
        <taxon>metagenomes</taxon>
        <taxon>ecological metagenomes</taxon>
    </lineage>
</organism>
<proteinExistence type="predicted"/>
<sequence>MANTKARVKALLRGPTAIGSTSSNLFTNATTMQGTLLRGRSANTGGYSKSKQTDPWSLAAPRKRETSGYSSPYTNEFDYTENRAREAERIKNTPATTTEEFLKQKKKKTVLSKLNTNTKP</sequence>
<dbReference type="AlphaFoldDB" id="A0A0F9UY57"/>
<protein>
    <submittedName>
        <fullName evidence="2">Uncharacterized protein</fullName>
    </submittedName>
</protein>
<dbReference type="EMBL" id="LAZR01000095">
    <property type="protein sequence ID" value="KKN92442.1"/>
    <property type="molecule type" value="Genomic_DNA"/>
</dbReference>
<feature type="region of interest" description="Disordered" evidence="1">
    <location>
        <begin position="91"/>
        <end position="120"/>
    </location>
</feature>
<name>A0A0F9UY57_9ZZZZ</name>
<gene>
    <name evidence="2" type="ORF">LCGC14_0209330</name>
</gene>
<comment type="caution">
    <text evidence="2">The sequence shown here is derived from an EMBL/GenBank/DDBJ whole genome shotgun (WGS) entry which is preliminary data.</text>
</comment>
<accession>A0A0F9UY57</accession>
<feature type="compositionally biased region" description="Polar residues" evidence="1">
    <location>
        <begin position="41"/>
        <end position="55"/>
    </location>
</feature>
<feature type="region of interest" description="Disordered" evidence="1">
    <location>
        <begin position="37"/>
        <end position="76"/>
    </location>
</feature>
<evidence type="ECO:0000313" key="2">
    <source>
        <dbReference type="EMBL" id="KKN92442.1"/>
    </source>
</evidence>
<reference evidence="2" key="1">
    <citation type="journal article" date="2015" name="Nature">
        <title>Complex archaea that bridge the gap between prokaryotes and eukaryotes.</title>
        <authorList>
            <person name="Spang A."/>
            <person name="Saw J.H."/>
            <person name="Jorgensen S.L."/>
            <person name="Zaremba-Niedzwiedzka K."/>
            <person name="Martijn J."/>
            <person name="Lind A.E."/>
            <person name="van Eijk R."/>
            <person name="Schleper C."/>
            <person name="Guy L."/>
            <person name="Ettema T.J."/>
        </authorList>
    </citation>
    <scope>NUCLEOTIDE SEQUENCE</scope>
</reference>